<dbReference type="OrthoDB" id="9788334at2"/>
<keyword evidence="8" id="KW-0969">Cilium</keyword>
<feature type="domain" description="Flagellar basal body rod protein N-terminal" evidence="7">
    <location>
        <begin position="11"/>
        <end position="37"/>
    </location>
</feature>
<evidence type="ECO:0000259" key="7">
    <source>
        <dbReference type="Pfam" id="PF00460"/>
    </source>
</evidence>
<evidence type="ECO:0000313" key="8">
    <source>
        <dbReference type="EMBL" id="ATY32066.1"/>
    </source>
</evidence>
<evidence type="ECO:0000256" key="4">
    <source>
        <dbReference type="ARBA" id="ARBA00023143"/>
    </source>
</evidence>
<comment type="function">
    <text evidence="5 6">Structural component of flagellum, the bacterial motility apparatus. Part of the rod structure of flagellar basal body.</text>
</comment>
<comment type="similarity">
    <text evidence="2 6">Belongs to the flagella basal body rod proteins family.</text>
</comment>
<dbReference type="GO" id="GO:0071973">
    <property type="term" value="P:bacterial-type flagellum-dependent cell motility"/>
    <property type="evidence" value="ECO:0007669"/>
    <property type="project" value="InterPro"/>
</dbReference>
<dbReference type="RefSeq" id="WP_100281875.1">
    <property type="nucleotide sequence ID" value="NZ_CP024923.1"/>
</dbReference>
<evidence type="ECO:0000313" key="9">
    <source>
        <dbReference type="Proteomes" id="UP000229081"/>
    </source>
</evidence>
<evidence type="ECO:0000256" key="1">
    <source>
        <dbReference type="ARBA" id="ARBA00004117"/>
    </source>
</evidence>
<dbReference type="EMBL" id="CP024923">
    <property type="protein sequence ID" value="ATY32066.1"/>
    <property type="molecule type" value="Genomic_DNA"/>
</dbReference>
<dbReference type="PIRSF" id="PIRSF002889">
    <property type="entry name" value="Rod_FlgB"/>
    <property type="match status" value="1"/>
</dbReference>
<evidence type="ECO:0000256" key="6">
    <source>
        <dbReference type="PIRNR" id="PIRNR002889"/>
    </source>
</evidence>
<evidence type="ECO:0000256" key="3">
    <source>
        <dbReference type="ARBA" id="ARBA00014376"/>
    </source>
</evidence>
<name>A0A2K8MHQ4_9SPHN</name>
<gene>
    <name evidence="8" type="ORF">CVN68_08830</name>
</gene>
<reference evidence="8 9" key="1">
    <citation type="submission" date="2017-11" db="EMBL/GenBank/DDBJ databases">
        <title>Complete genome sequence of Sphingomonas sp. Strain Cra20, a psychrotolerant potential plant growth promoting rhizobacteria.</title>
        <authorList>
            <person name="Luo Y."/>
        </authorList>
    </citation>
    <scope>NUCLEOTIDE SEQUENCE [LARGE SCALE GENOMIC DNA]</scope>
    <source>
        <strain evidence="8 9">Cra20</strain>
    </source>
</reference>
<proteinExistence type="inferred from homology"/>
<keyword evidence="8" id="KW-0966">Cell projection</keyword>
<sequence>MNTPPILDGLRTRMQNLSERQRVVAQNIANSETPGYKAREVSEPSFAALIGGSGVVAAPRVQLTERMKSLGAIQPAGSGLIFDKDITETKPDGNNVTLEDQLLKMGEIQADFQAMTGLYRKQMSMLKTAVGGRGG</sequence>
<dbReference type="InterPro" id="IPR001444">
    <property type="entry name" value="Flag_bb_rod_N"/>
</dbReference>
<keyword evidence="9" id="KW-1185">Reference proteome</keyword>
<dbReference type="Proteomes" id="UP000229081">
    <property type="component" value="Chromosome"/>
</dbReference>
<dbReference type="KEGG" id="sphc:CVN68_08830"/>
<evidence type="ECO:0000256" key="2">
    <source>
        <dbReference type="ARBA" id="ARBA00009677"/>
    </source>
</evidence>
<comment type="subunit">
    <text evidence="6">The basal body constitutes a major portion of the flagellar organelle and consists of a number of rings mounted on a central rod.</text>
</comment>
<accession>A0A2K8MHQ4</accession>
<protein>
    <recommendedName>
        <fullName evidence="3 6">Flagellar basal body rod protein FlgB</fullName>
    </recommendedName>
</protein>
<dbReference type="Pfam" id="PF00460">
    <property type="entry name" value="Flg_bb_rod"/>
    <property type="match status" value="1"/>
</dbReference>
<keyword evidence="8" id="KW-0282">Flagellum</keyword>
<keyword evidence="4 6" id="KW-0975">Bacterial flagellum</keyword>
<evidence type="ECO:0000256" key="5">
    <source>
        <dbReference type="ARBA" id="ARBA00024934"/>
    </source>
</evidence>
<dbReference type="InterPro" id="IPR006300">
    <property type="entry name" value="FlgB"/>
</dbReference>
<organism evidence="8 9">
    <name type="scientific">Sphingomonas psychrotolerans</name>
    <dbReference type="NCBI Taxonomy" id="1327635"/>
    <lineage>
        <taxon>Bacteria</taxon>
        <taxon>Pseudomonadati</taxon>
        <taxon>Pseudomonadota</taxon>
        <taxon>Alphaproteobacteria</taxon>
        <taxon>Sphingomonadales</taxon>
        <taxon>Sphingomonadaceae</taxon>
        <taxon>Sphingomonas</taxon>
    </lineage>
</organism>
<comment type="subcellular location">
    <subcellularLocation>
        <location evidence="1 6">Bacterial flagellum basal body</location>
    </subcellularLocation>
</comment>
<dbReference type="GO" id="GO:0030694">
    <property type="term" value="C:bacterial-type flagellum basal body, rod"/>
    <property type="evidence" value="ECO:0007669"/>
    <property type="project" value="InterPro"/>
</dbReference>
<dbReference type="AlphaFoldDB" id="A0A2K8MHQ4"/>